<evidence type="ECO:0000313" key="2">
    <source>
        <dbReference type="EMBL" id="CAD7275482.1"/>
    </source>
</evidence>
<keyword evidence="3" id="KW-1185">Reference proteome</keyword>
<name>A0A7R9BI46_9CRUS</name>
<gene>
    <name evidence="2" type="ORF">NMOB1V02_LOCUS3276</name>
</gene>
<protein>
    <submittedName>
        <fullName evidence="2">Uncharacterized protein</fullName>
    </submittedName>
</protein>
<dbReference type="Proteomes" id="UP000678499">
    <property type="component" value="Unassembled WGS sequence"/>
</dbReference>
<feature type="signal peptide" evidence="1">
    <location>
        <begin position="1"/>
        <end position="27"/>
    </location>
</feature>
<dbReference type="AlphaFoldDB" id="A0A7R9BI46"/>
<dbReference type="OrthoDB" id="6348963at2759"/>
<reference evidence="2" key="1">
    <citation type="submission" date="2020-11" db="EMBL/GenBank/DDBJ databases">
        <authorList>
            <person name="Tran Van P."/>
        </authorList>
    </citation>
    <scope>NUCLEOTIDE SEQUENCE</scope>
</reference>
<proteinExistence type="predicted"/>
<evidence type="ECO:0000256" key="1">
    <source>
        <dbReference type="SAM" id="SignalP"/>
    </source>
</evidence>
<keyword evidence="1" id="KW-0732">Signal</keyword>
<evidence type="ECO:0000313" key="3">
    <source>
        <dbReference type="Proteomes" id="UP000678499"/>
    </source>
</evidence>
<organism evidence="2">
    <name type="scientific">Notodromas monacha</name>
    <dbReference type="NCBI Taxonomy" id="399045"/>
    <lineage>
        <taxon>Eukaryota</taxon>
        <taxon>Metazoa</taxon>
        <taxon>Ecdysozoa</taxon>
        <taxon>Arthropoda</taxon>
        <taxon>Crustacea</taxon>
        <taxon>Oligostraca</taxon>
        <taxon>Ostracoda</taxon>
        <taxon>Podocopa</taxon>
        <taxon>Podocopida</taxon>
        <taxon>Cypridocopina</taxon>
        <taxon>Cypridoidea</taxon>
        <taxon>Cyprididae</taxon>
        <taxon>Notodromas</taxon>
    </lineage>
</organism>
<sequence>MAFGAGSHVTLVGISCLIVFLACITNAVPTDRLRPVAVSAEDHGKPDFHVISNAARLEKREAQQEPVENADDHALDKKSFGGMGASGFHGDTFSNGFGSFSTMKRSPFGGGARGFHGDAFSNGFGEFSTMKKKKFGSGQMDSAFHGRSAFSGGFGDFSTMRKRFMGPSGFHGDTFSQGFGGFSTMKRAQDLPYDTRLNDLTLAALLESIQLAKADRLRASDDEY</sequence>
<dbReference type="EMBL" id="CAJPEX010000423">
    <property type="protein sequence ID" value="CAG0915634.1"/>
    <property type="molecule type" value="Genomic_DNA"/>
</dbReference>
<dbReference type="EMBL" id="OA882460">
    <property type="protein sequence ID" value="CAD7275482.1"/>
    <property type="molecule type" value="Genomic_DNA"/>
</dbReference>
<feature type="chain" id="PRO_5036402892" evidence="1">
    <location>
        <begin position="28"/>
        <end position="224"/>
    </location>
</feature>
<accession>A0A7R9BI46</accession>